<dbReference type="EMBL" id="JN885998">
    <property type="protein sequence ID" value="AEX62673.1"/>
    <property type="molecule type" value="Genomic_DNA"/>
</dbReference>
<evidence type="ECO:0000259" key="1">
    <source>
        <dbReference type="Pfam" id="PF14716"/>
    </source>
</evidence>
<gene>
    <name evidence="2" type="ORF">mv_L468</name>
</gene>
<organism evidence="2">
    <name type="scientific">Moumouvirus sp. 'Monve'</name>
    <dbReference type="NCBI Taxonomy" id="1128131"/>
    <lineage>
        <taxon>Viruses</taxon>
        <taxon>Varidnaviria</taxon>
        <taxon>Bamfordvirae</taxon>
        <taxon>Nucleocytoviricota</taxon>
        <taxon>Megaviricetes</taxon>
        <taxon>Imitervirales</taxon>
        <taxon>Mimiviridae</taxon>
        <taxon>Megamimivirinae</taxon>
        <taxon>Moumouvirus</taxon>
    </lineage>
</organism>
<feature type="domain" description="Crossover junction endonuclease MUS81-like HHH" evidence="1">
    <location>
        <begin position="27"/>
        <end position="85"/>
    </location>
</feature>
<name>H2EE50_9VIRU</name>
<sequence length="99" mass="11443">MNANIIEQFSLLVKQIEAEYLNAQVENDVKEINNHKFRLKSVKEILGILKRLDFEITDPSDLDGIRGIGTSTKRRIAEILETGKLSELKNKYDKKNNRK</sequence>
<dbReference type="Pfam" id="PF14716">
    <property type="entry name" value="HHH_8"/>
    <property type="match status" value="1"/>
</dbReference>
<dbReference type="InterPro" id="IPR010996">
    <property type="entry name" value="HHH_MUS81"/>
</dbReference>
<dbReference type="Gene3D" id="1.10.150.110">
    <property type="entry name" value="DNA polymerase beta, N-terminal domain-like"/>
    <property type="match status" value="1"/>
</dbReference>
<accession>H2EE50</accession>
<reference evidence="2" key="1">
    <citation type="submission" date="2011-10" db="EMBL/GenBank/DDBJ databases">
        <title>Provirophages and transpovirons: unique mobilome of giant viruses.</title>
        <authorList>
            <person name="Desnues C."/>
            <person name="LaScola B."/>
            <person name="Yutin N."/>
            <person name="Fournous G."/>
            <person name="Koonin E."/>
            <person name="Raoult D."/>
        </authorList>
    </citation>
    <scope>NUCLEOTIDE SEQUENCE</scope>
    <source>
        <strain evidence="2">Mv13-mv</strain>
    </source>
</reference>
<proteinExistence type="predicted"/>
<dbReference type="SUPFAM" id="SSF47802">
    <property type="entry name" value="DNA polymerase beta, N-terminal domain-like"/>
    <property type="match status" value="1"/>
</dbReference>
<dbReference type="InterPro" id="IPR027421">
    <property type="entry name" value="DNA_pol_lamdba_lyase_dom_sf"/>
</dbReference>
<protein>
    <submittedName>
        <fullName evidence="2">Putative DNA polymerase family X</fullName>
    </submittedName>
</protein>
<evidence type="ECO:0000313" key="2">
    <source>
        <dbReference type="EMBL" id="AEX62673.1"/>
    </source>
</evidence>